<feature type="signal peptide" evidence="4">
    <location>
        <begin position="1"/>
        <end position="25"/>
    </location>
</feature>
<dbReference type="PANTHER" id="PTHR43246">
    <property type="entry name" value="PEPTIDYL-PROLYL CIS-TRANS ISOMERASE CYP38, CHLOROPLASTIC"/>
    <property type="match status" value="1"/>
</dbReference>
<dbReference type="InterPro" id="IPR044665">
    <property type="entry name" value="E_coli_cyclophilin_A-like"/>
</dbReference>
<name>I0IBL4_PHYMF</name>
<dbReference type="GO" id="GO:0003755">
    <property type="term" value="F:peptidyl-prolyl cis-trans isomerase activity"/>
    <property type="evidence" value="ECO:0007669"/>
    <property type="project" value="UniProtKB-KW"/>
</dbReference>
<accession>I0IBL4</accession>
<dbReference type="EC" id="5.2.1.8" evidence="1"/>
<dbReference type="InterPro" id="IPR029000">
    <property type="entry name" value="Cyclophilin-like_dom_sf"/>
</dbReference>
<dbReference type="AlphaFoldDB" id="I0IBL4"/>
<dbReference type="Proteomes" id="UP000007881">
    <property type="component" value="Chromosome"/>
</dbReference>
<keyword evidence="4" id="KW-0732">Signal</keyword>
<dbReference type="InterPro" id="IPR002130">
    <property type="entry name" value="Cyclophilin-type_PPIase_dom"/>
</dbReference>
<evidence type="ECO:0000256" key="4">
    <source>
        <dbReference type="SAM" id="SignalP"/>
    </source>
</evidence>
<dbReference type="HOGENOM" id="CLU_986428_0_0_0"/>
<dbReference type="OrthoDB" id="270889at2"/>
<dbReference type="SUPFAM" id="SSF50891">
    <property type="entry name" value="Cyclophilin-like"/>
    <property type="match status" value="1"/>
</dbReference>
<dbReference type="PROSITE" id="PS50072">
    <property type="entry name" value="CSA_PPIASE_2"/>
    <property type="match status" value="1"/>
</dbReference>
<keyword evidence="7" id="KW-1185">Reference proteome</keyword>
<protein>
    <recommendedName>
        <fullName evidence="1">peptidylprolyl isomerase</fullName>
        <ecNumber evidence="1">5.2.1.8</ecNumber>
    </recommendedName>
</protein>
<feature type="domain" description="PPIase cyclophilin-type" evidence="5">
    <location>
        <begin position="35"/>
        <end position="194"/>
    </location>
</feature>
<sequence length="282" mass="28577">MPLARLTAAAPALAALLAAASPAAAETVRFDTVFGSFDVDLFDEATPGHVANFLGYVDAGEYDGTIFHRAAEDDQGREFVVQGGAFRYDGEPVSTPFDLGSVPNRGPVANEPGISNTRGTLALARVGGQEDSGTNQFFFNLKDNGFLDGVDGGFTVFGEVADDTGLSILDQIAGVPTFRGGAPFGELPLRDFAFEDGVTPELGPDEFVLIHSVARVAVDGDGNDAVDDGGVDVPVDGGGGGGGGVPDPVAVPTPAAAVTGLLGLAVCALRRPLRGDAAADAG</sequence>
<evidence type="ECO:0000313" key="7">
    <source>
        <dbReference type="Proteomes" id="UP000007881"/>
    </source>
</evidence>
<gene>
    <name evidence="6" type="ordered locus">PSMK_04930</name>
</gene>
<reference evidence="6 7" key="1">
    <citation type="submission" date="2012-02" db="EMBL/GenBank/DDBJ databases">
        <title>Complete genome sequence of Phycisphaera mikurensis NBRC 102666.</title>
        <authorList>
            <person name="Ankai A."/>
            <person name="Hosoyama A."/>
            <person name="Terui Y."/>
            <person name="Sekine M."/>
            <person name="Fukai R."/>
            <person name="Kato Y."/>
            <person name="Nakamura S."/>
            <person name="Yamada-Narita S."/>
            <person name="Kawakoshi A."/>
            <person name="Fukunaga Y."/>
            <person name="Yamazaki S."/>
            <person name="Fujita N."/>
        </authorList>
    </citation>
    <scope>NUCLEOTIDE SEQUENCE [LARGE SCALE GENOMIC DNA]</scope>
    <source>
        <strain evidence="7">NBRC 102666 / KCTC 22515 / FYK2301M01</strain>
    </source>
</reference>
<dbReference type="Gene3D" id="2.40.100.10">
    <property type="entry name" value="Cyclophilin-like"/>
    <property type="match status" value="1"/>
</dbReference>
<dbReference type="EMBL" id="AP012338">
    <property type="protein sequence ID" value="BAM02652.1"/>
    <property type="molecule type" value="Genomic_DNA"/>
</dbReference>
<evidence type="ECO:0000256" key="2">
    <source>
        <dbReference type="ARBA" id="ARBA00023110"/>
    </source>
</evidence>
<feature type="chain" id="PRO_5003629567" description="peptidylprolyl isomerase" evidence="4">
    <location>
        <begin position="26"/>
        <end position="282"/>
    </location>
</feature>
<evidence type="ECO:0000313" key="6">
    <source>
        <dbReference type="EMBL" id="BAM02652.1"/>
    </source>
</evidence>
<organism evidence="6 7">
    <name type="scientific">Phycisphaera mikurensis (strain NBRC 102666 / KCTC 22515 / FYK2301M01)</name>
    <dbReference type="NCBI Taxonomy" id="1142394"/>
    <lineage>
        <taxon>Bacteria</taxon>
        <taxon>Pseudomonadati</taxon>
        <taxon>Planctomycetota</taxon>
        <taxon>Phycisphaerae</taxon>
        <taxon>Phycisphaerales</taxon>
        <taxon>Phycisphaeraceae</taxon>
        <taxon>Phycisphaera</taxon>
    </lineage>
</organism>
<keyword evidence="2" id="KW-0697">Rotamase</keyword>
<evidence type="ECO:0000256" key="1">
    <source>
        <dbReference type="ARBA" id="ARBA00013194"/>
    </source>
</evidence>
<dbReference type="eggNOG" id="COG0652">
    <property type="taxonomic scope" value="Bacteria"/>
</dbReference>
<proteinExistence type="predicted"/>
<dbReference type="Pfam" id="PF00160">
    <property type="entry name" value="Pro_isomerase"/>
    <property type="match status" value="1"/>
</dbReference>
<evidence type="ECO:0000259" key="5">
    <source>
        <dbReference type="PROSITE" id="PS50072"/>
    </source>
</evidence>
<dbReference type="RefSeq" id="WP_014435872.1">
    <property type="nucleotide sequence ID" value="NC_017080.1"/>
</dbReference>
<keyword evidence="3 6" id="KW-0413">Isomerase</keyword>
<dbReference type="KEGG" id="phm:PSMK_04930"/>
<evidence type="ECO:0000256" key="3">
    <source>
        <dbReference type="ARBA" id="ARBA00023235"/>
    </source>
</evidence>
<dbReference type="STRING" id="1142394.PSMK_04930"/>